<feature type="domain" description="DUF985" evidence="1">
    <location>
        <begin position="15"/>
        <end position="210"/>
    </location>
</feature>
<dbReference type="InterPro" id="IPR039935">
    <property type="entry name" value="YML079W-like"/>
</dbReference>
<evidence type="ECO:0000313" key="2">
    <source>
        <dbReference type="EMBL" id="OCF46625.1"/>
    </source>
</evidence>
<dbReference type="PANTHER" id="PTHR33387:SF3">
    <property type="entry name" value="DUF985 DOMAIN-CONTAINING PROTEIN"/>
    <property type="match status" value="1"/>
</dbReference>
<proteinExistence type="predicted"/>
<dbReference type="PANTHER" id="PTHR33387">
    <property type="entry name" value="RMLC-LIKE JELLY ROLL FOLD PROTEIN"/>
    <property type="match status" value="1"/>
</dbReference>
<reference evidence="2" key="2">
    <citation type="submission" date="2016-07" db="EMBL/GenBank/DDBJ databases">
        <title>Evolution of pathogenesis and genome organization in the Tremellales.</title>
        <authorList>
            <person name="Cuomo C."/>
            <person name="Litvintseva A."/>
            <person name="Heitman J."/>
            <person name="Chen Y."/>
            <person name="Sun S."/>
            <person name="Springer D."/>
            <person name="Dromer F."/>
            <person name="Young S."/>
            <person name="Zeng Q."/>
            <person name="Chapman S."/>
            <person name="Gujja S."/>
            <person name="Saif S."/>
            <person name="Birren B."/>
        </authorList>
    </citation>
    <scope>NUCLEOTIDE SEQUENCE</scope>
    <source>
        <strain evidence="2">CBS 10737</strain>
    </source>
</reference>
<dbReference type="Gene3D" id="2.60.120.10">
    <property type="entry name" value="Jelly Rolls"/>
    <property type="match status" value="1"/>
</dbReference>
<dbReference type="SUPFAM" id="SSF51182">
    <property type="entry name" value="RmlC-like cupins"/>
    <property type="match status" value="1"/>
</dbReference>
<evidence type="ECO:0000259" key="1">
    <source>
        <dbReference type="Pfam" id="PF06172"/>
    </source>
</evidence>
<reference evidence="2" key="1">
    <citation type="submission" date="2013-07" db="EMBL/GenBank/DDBJ databases">
        <title>The Genome Sequence of Cryptococcus pinus CBS10737.</title>
        <authorList>
            <consortium name="The Broad Institute Genome Sequencing Platform"/>
            <person name="Cuomo C."/>
            <person name="Litvintseva A."/>
            <person name="Chen Y."/>
            <person name="Heitman J."/>
            <person name="Sun S."/>
            <person name="Springer D."/>
            <person name="Dromer F."/>
            <person name="Young S.K."/>
            <person name="Zeng Q."/>
            <person name="Gargeya S."/>
            <person name="Fitzgerald M."/>
            <person name="Abouelleil A."/>
            <person name="Alvarado L."/>
            <person name="Berlin A.M."/>
            <person name="Chapman S.B."/>
            <person name="Dewar J."/>
            <person name="Goldberg J."/>
            <person name="Griggs A."/>
            <person name="Gujja S."/>
            <person name="Hansen M."/>
            <person name="Howarth C."/>
            <person name="Imamovic A."/>
            <person name="Larimer J."/>
            <person name="McCowan C."/>
            <person name="Murphy C."/>
            <person name="Pearson M."/>
            <person name="Priest M."/>
            <person name="Roberts A."/>
            <person name="Saif S."/>
            <person name="Shea T."/>
            <person name="Sykes S."/>
            <person name="Wortman J."/>
            <person name="Nusbaum C."/>
            <person name="Birren B."/>
        </authorList>
    </citation>
    <scope>NUCLEOTIDE SEQUENCE [LARGE SCALE GENOMIC DNA]</scope>
    <source>
        <strain evidence="2">CBS 10737</strain>
    </source>
</reference>
<dbReference type="AlphaFoldDB" id="A0A1B9HTN3"/>
<organism evidence="2">
    <name type="scientific">Kwoniella pini CBS 10737</name>
    <dbReference type="NCBI Taxonomy" id="1296096"/>
    <lineage>
        <taxon>Eukaryota</taxon>
        <taxon>Fungi</taxon>
        <taxon>Dikarya</taxon>
        <taxon>Basidiomycota</taxon>
        <taxon>Agaricomycotina</taxon>
        <taxon>Tremellomycetes</taxon>
        <taxon>Tremellales</taxon>
        <taxon>Cryptococcaceae</taxon>
        <taxon>Kwoniella</taxon>
    </lineage>
</organism>
<dbReference type="OrthoDB" id="6614653at2759"/>
<dbReference type="InterPro" id="IPR011051">
    <property type="entry name" value="RmlC_Cupin_sf"/>
</dbReference>
<gene>
    <name evidence="2" type="ORF">I206_07478</name>
</gene>
<dbReference type="CDD" id="cd06121">
    <property type="entry name" value="cupin_YML079wp"/>
    <property type="match status" value="1"/>
</dbReference>
<dbReference type="InterPro" id="IPR009327">
    <property type="entry name" value="Cupin_DUF985"/>
</dbReference>
<dbReference type="Pfam" id="PF06172">
    <property type="entry name" value="Cupin_5"/>
    <property type="match status" value="1"/>
</dbReference>
<accession>A0A1B9HTN3</accession>
<protein>
    <recommendedName>
        <fullName evidence="1">DUF985 domain-containing protein</fullName>
    </recommendedName>
</protein>
<sequence length="244" mass="27116">MPLDSPYPYPVTNTELIKAYSLIKHFEGGHFAQTVLLNSVYPSAPPASHPHVPQSAALEGRTQTATGEGTELLNPATGHIRVEGSQSRTDATQIYYLLTPESYRGRMHMNLHSTFHLHHSGRALYTLIKPPSSSGETPTIHRIVLGSNPSQGEVLQLFVPGGWWKASEIPDEDLLLLDAPDAREARLNERIGCLISEVVVPGWNPDQHQFIDEDKLKAMWGGKDGWEQYSKYIKAPDGLEYPDK</sequence>
<dbReference type="EMBL" id="KI894016">
    <property type="protein sequence ID" value="OCF46625.1"/>
    <property type="molecule type" value="Genomic_DNA"/>
</dbReference>
<name>A0A1B9HTN3_9TREE</name>
<dbReference type="InterPro" id="IPR014710">
    <property type="entry name" value="RmlC-like_jellyroll"/>
</dbReference>